<feature type="domain" description="PDZ" evidence="2">
    <location>
        <begin position="16"/>
        <end position="63"/>
    </location>
</feature>
<dbReference type="InterPro" id="IPR007549">
    <property type="entry name" value="DUF512"/>
</dbReference>
<dbReference type="Pfam" id="PF19238">
    <property type="entry name" value="Radical_SAM_2"/>
    <property type="match status" value="1"/>
</dbReference>
<keyword evidence="5" id="KW-1185">Reference proteome</keyword>
<dbReference type="Gene3D" id="3.20.20.70">
    <property type="entry name" value="Aldolase class I"/>
    <property type="match status" value="1"/>
</dbReference>
<dbReference type="Pfam" id="PF04459">
    <property type="entry name" value="DUF512"/>
    <property type="match status" value="1"/>
</dbReference>
<dbReference type="RefSeq" id="WP_013177628.1">
    <property type="nucleotide sequence ID" value="NC_014221.1"/>
</dbReference>
<dbReference type="Pfam" id="PF17820">
    <property type="entry name" value="PDZ_6"/>
    <property type="match status" value="1"/>
</dbReference>
<dbReference type="SUPFAM" id="SSF50156">
    <property type="entry name" value="PDZ domain-like"/>
    <property type="match status" value="1"/>
</dbReference>
<feature type="domain" description="Putative radical SAM N-terminal" evidence="3">
    <location>
        <begin position="80"/>
        <end position="229"/>
    </location>
</feature>
<accession>D7CVZ4</accession>
<dbReference type="HOGENOM" id="CLU_037396_0_0_0"/>
<reference evidence="5" key="1">
    <citation type="submission" date="2010-05" db="EMBL/GenBank/DDBJ databases">
        <title>The complete genome of Truepera radiovictris DSM 17093.</title>
        <authorList>
            <consortium name="US DOE Joint Genome Institute (JGI-PGF)"/>
            <person name="Lucas S."/>
            <person name="Copeland A."/>
            <person name="Lapidus A."/>
            <person name="Glavina del Rio T."/>
            <person name="Dalin E."/>
            <person name="Tice H."/>
            <person name="Bruce D."/>
            <person name="Goodwin L."/>
            <person name="Pitluck S."/>
            <person name="Kyrpides N."/>
            <person name="Mavromatis K."/>
            <person name="Ovchinnikova G."/>
            <person name="Munk A.C."/>
            <person name="Detter J.C."/>
            <person name="Han C."/>
            <person name="Tapia R."/>
            <person name="Land M."/>
            <person name="Hauser L."/>
            <person name="Markowitz V."/>
            <person name="Cheng J.-F."/>
            <person name="Hugenholtz P."/>
            <person name="Woyke T."/>
            <person name="Wu D."/>
            <person name="Tindall B."/>
            <person name="Pomrenke H.G."/>
            <person name="Brambilla E."/>
            <person name="Klenk H.-P."/>
            <person name="Eisen J.A."/>
        </authorList>
    </citation>
    <scope>NUCLEOTIDE SEQUENCE [LARGE SCALE GENOMIC DNA]</scope>
    <source>
        <strain evidence="5">DSM 17093 / CIP 108686 / LMG 22925 / RQ-24</strain>
    </source>
</reference>
<dbReference type="OrthoDB" id="9774724at2"/>
<evidence type="ECO:0000259" key="2">
    <source>
        <dbReference type="Pfam" id="PF17820"/>
    </source>
</evidence>
<sequence>MPLAAPPTEETLYPATISEVQRGSPAYRAGVRPGWELLRVNGGAVTDVLAYRRELARGEVTLDARDPLTGREVRFAVAWEDPGLEFAEVIFDGLKKCANKCEFCYVHQMPKGFRKSLYIMDDDFRTSFLYGSFVTLTNLSEEDIARILDEHLSPLYVSVHTVNEDLRRDMMKWWRLKVRDERATRIREMLQRLEPIDLYTQMVLLPGRNDGEHLDETLEHLATYDNVQAVACVPVGLTEHRRNLPELRPYTPQEARDVLRRVHRFQRRMLEARGTRFVFASDEFYLLADEPLPASDAYEGFPMLENGVGMVQDFLSEPLPALPTRLERPRKVILGTGKLFAPVLARAVAPLRAIEGLALEVRALKNRTFGEVTTVAGLLAGRDFLTQIRPGEADLLLVSPNVLKYGTETLLDDRTLDDLRQGLKMRVEVGGTTLAELAEAILSDVGERHGPQFGFSTHAIKEAARQH</sequence>
<name>D7CVZ4_TRURR</name>
<proteinExistence type="predicted"/>
<dbReference type="KEGG" id="tra:Trad_1130"/>
<protein>
    <recommendedName>
        <fullName evidence="6">PDZ domain-containing protein</fullName>
    </recommendedName>
</protein>
<feature type="domain" description="DUF512" evidence="1">
    <location>
        <begin position="233"/>
        <end position="429"/>
    </location>
</feature>
<evidence type="ECO:0000313" key="5">
    <source>
        <dbReference type="Proteomes" id="UP000000379"/>
    </source>
</evidence>
<reference evidence="4 5" key="2">
    <citation type="journal article" date="2011" name="Stand. Genomic Sci.">
        <title>Complete genome sequence of Truepera radiovictrix type strain (RQ-24).</title>
        <authorList>
            <person name="Ivanova N."/>
            <person name="Rohde C."/>
            <person name="Munk C."/>
            <person name="Nolan M."/>
            <person name="Lucas S."/>
            <person name="Del Rio T.G."/>
            <person name="Tice H."/>
            <person name="Deshpande S."/>
            <person name="Cheng J.F."/>
            <person name="Tapia R."/>
            <person name="Han C."/>
            <person name="Goodwin L."/>
            <person name="Pitluck S."/>
            <person name="Liolios K."/>
            <person name="Mavromatis K."/>
            <person name="Mikhailova N."/>
            <person name="Pati A."/>
            <person name="Chen A."/>
            <person name="Palaniappan K."/>
            <person name="Land M."/>
            <person name="Hauser L."/>
            <person name="Chang Y.J."/>
            <person name="Jeffries C.D."/>
            <person name="Brambilla E."/>
            <person name="Rohde M."/>
            <person name="Goker M."/>
            <person name="Tindall B.J."/>
            <person name="Woyke T."/>
            <person name="Bristow J."/>
            <person name="Eisen J.A."/>
            <person name="Markowitz V."/>
            <person name="Hugenholtz P."/>
            <person name="Kyrpides N.C."/>
            <person name="Klenk H.P."/>
            <person name="Lapidus A."/>
        </authorList>
    </citation>
    <scope>NUCLEOTIDE SEQUENCE [LARGE SCALE GENOMIC DNA]</scope>
    <source>
        <strain evidence="5">DSM 17093 / CIP 108686 / LMG 22925 / RQ-24</strain>
    </source>
</reference>
<dbReference type="SUPFAM" id="SSF102114">
    <property type="entry name" value="Radical SAM enzymes"/>
    <property type="match status" value="1"/>
</dbReference>
<gene>
    <name evidence="4" type="ordered locus">Trad_1130</name>
</gene>
<evidence type="ECO:0000313" key="4">
    <source>
        <dbReference type="EMBL" id="ADI14257.1"/>
    </source>
</evidence>
<evidence type="ECO:0000259" key="3">
    <source>
        <dbReference type="Pfam" id="PF19238"/>
    </source>
</evidence>
<evidence type="ECO:0008006" key="6">
    <source>
        <dbReference type="Google" id="ProtNLM"/>
    </source>
</evidence>
<dbReference type="InterPro" id="IPR013785">
    <property type="entry name" value="Aldolase_TIM"/>
</dbReference>
<dbReference type="InterPro" id="IPR045375">
    <property type="entry name" value="Put_radical_SAM-like_N"/>
</dbReference>
<dbReference type="STRING" id="649638.Trad_1130"/>
<dbReference type="EMBL" id="CP002049">
    <property type="protein sequence ID" value="ADI14257.1"/>
    <property type="molecule type" value="Genomic_DNA"/>
</dbReference>
<dbReference type="AlphaFoldDB" id="D7CVZ4"/>
<dbReference type="InterPro" id="IPR041489">
    <property type="entry name" value="PDZ_6"/>
</dbReference>
<evidence type="ECO:0000259" key="1">
    <source>
        <dbReference type="Pfam" id="PF04459"/>
    </source>
</evidence>
<dbReference type="Proteomes" id="UP000000379">
    <property type="component" value="Chromosome"/>
</dbReference>
<dbReference type="InterPro" id="IPR058240">
    <property type="entry name" value="rSAM_sf"/>
</dbReference>
<dbReference type="CDD" id="cd01335">
    <property type="entry name" value="Radical_SAM"/>
    <property type="match status" value="1"/>
</dbReference>
<organism evidence="4 5">
    <name type="scientific">Truepera radiovictrix (strain DSM 17093 / CIP 108686 / LMG 22925 / RQ-24)</name>
    <dbReference type="NCBI Taxonomy" id="649638"/>
    <lineage>
        <taxon>Bacteria</taxon>
        <taxon>Thermotogati</taxon>
        <taxon>Deinococcota</taxon>
        <taxon>Deinococci</taxon>
        <taxon>Trueperales</taxon>
        <taxon>Trueperaceae</taxon>
        <taxon>Truepera</taxon>
    </lineage>
</organism>
<dbReference type="eggNOG" id="COG1625">
    <property type="taxonomic scope" value="Bacteria"/>
</dbReference>
<dbReference type="InterPro" id="IPR036034">
    <property type="entry name" value="PDZ_sf"/>
</dbReference>
<dbReference type="Gene3D" id="2.30.42.10">
    <property type="match status" value="1"/>
</dbReference>